<dbReference type="Pfam" id="PF03995">
    <property type="entry name" value="Inhibitor_I36"/>
    <property type="match status" value="1"/>
</dbReference>
<protein>
    <recommendedName>
        <fullName evidence="4">Peptidase inhibitor family I36</fullName>
    </recommendedName>
</protein>
<keyword evidence="1" id="KW-0732">Signal</keyword>
<dbReference type="AlphaFoldDB" id="A0A841FMG9"/>
<sequence length="139" mass="13990">MTARRTSTTLLAAVLLAVALLAGVGPAAPASAAGPGAVSAADVEPMAFADCPSGVICIYIATNGGGLPGWTRLYETSPGRCTFAGIVGLTGLRGVMSAYNRTDSLQKLWTGTNCTGSAAWIYPGNQIVNLGTARWSVGG</sequence>
<keyword evidence="3" id="KW-1185">Reference proteome</keyword>
<comment type="caution">
    <text evidence="2">The sequence shown here is derived from an EMBL/GenBank/DDBJ whole genome shotgun (WGS) entry which is preliminary data.</text>
</comment>
<organism evidence="2 3">
    <name type="scientific">Phytomonospora endophytica</name>
    <dbReference type="NCBI Taxonomy" id="714109"/>
    <lineage>
        <taxon>Bacteria</taxon>
        <taxon>Bacillati</taxon>
        <taxon>Actinomycetota</taxon>
        <taxon>Actinomycetes</taxon>
        <taxon>Micromonosporales</taxon>
        <taxon>Micromonosporaceae</taxon>
        <taxon>Phytomonospora</taxon>
    </lineage>
</organism>
<feature type="chain" id="PRO_5032511023" description="Peptidase inhibitor family I36" evidence="1">
    <location>
        <begin position="33"/>
        <end position="139"/>
    </location>
</feature>
<dbReference type="InterPro" id="IPR006311">
    <property type="entry name" value="TAT_signal"/>
</dbReference>
<evidence type="ECO:0008006" key="4">
    <source>
        <dbReference type="Google" id="ProtNLM"/>
    </source>
</evidence>
<dbReference type="RefSeq" id="WP_184790017.1">
    <property type="nucleotide sequence ID" value="NZ_BONT01000109.1"/>
</dbReference>
<accession>A0A841FMG9</accession>
<dbReference type="Proteomes" id="UP000548476">
    <property type="component" value="Unassembled WGS sequence"/>
</dbReference>
<gene>
    <name evidence="2" type="ORF">HNR73_005078</name>
</gene>
<dbReference type="PROSITE" id="PS51318">
    <property type="entry name" value="TAT"/>
    <property type="match status" value="1"/>
</dbReference>
<proteinExistence type="predicted"/>
<feature type="signal peptide" evidence="1">
    <location>
        <begin position="1"/>
        <end position="32"/>
    </location>
</feature>
<dbReference type="EMBL" id="JACHGT010000011">
    <property type="protein sequence ID" value="MBB6037205.1"/>
    <property type="molecule type" value="Genomic_DNA"/>
</dbReference>
<name>A0A841FMG9_9ACTN</name>
<evidence type="ECO:0000256" key="1">
    <source>
        <dbReference type="SAM" id="SignalP"/>
    </source>
</evidence>
<reference evidence="2 3" key="1">
    <citation type="submission" date="2020-08" db="EMBL/GenBank/DDBJ databases">
        <title>Genomic Encyclopedia of Type Strains, Phase IV (KMG-IV): sequencing the most valuable type-strain genomes for metagenomic binning, comparative biology and taxonomic classification.</title>
        <authorList>
            <person name="Goeker M."/>
        </authorList>
    </citation>
    <scope>NUCLEOTIDE SEQUENCE [LARGE SCALE GENOMIC DNA]</scope>
    <source>
        <strain evidence="2 3">YIM 65646</strain>
    </source>
</reference>
<evidence type="ECO:0000313" key="3">
    <source>
        <dbReference type="Proteomes" id="UP000548476"/>
    </source>
</evidence>
<evidence type="ECO:0000313" key="2">
    <source>
        <dbReference type="EMBL" id="MBB6037205.1"/>
    </source>
</evidence>